<dbReference type="PANTHER" id="PTHR30069">
    <property type="entry name" value="TONB-DEPENDENT OUTER MEMBRANE RECEPTOR"/>
    <property type="match status" value="1"/>
</dbReference>
<evidence type="ECO:0000256" key="2">
    <source>
        <dbReference type="ARBA" id="ARBA00008143"/>
    </source>
</evidence>
<dbReference type="Pfam" id="PF07715">
    <property type="entry name" value="Plug"/>
    <property type="match status" value="1"/>
</dbReference>
<evidence type="ECO:0000256" key="3">
    <source>
        <dbReference type="ARBA" id="ARBA00022448"/>
    </source>
</evidence>
<keyword evidence="5 11" id="KW-0812">Transmembrane</keyword>
<dbReference type="InterPro" id="IPR000531">
    <property type="entry name" value="Beta-barrel_TonB"/>
</dbReference>
<evidence type="ECO:0000256" key="12">
    <source>
        <dbReference type="RuleBase" id="RU003357"/>
    </source>
</evidence>
<keyword evidence="9 16" id="KW-0675">Receptor</keyword>
<evidence type="ECO:0000256" key="4">
    <source>
        <dbReference type="ARBA" id="ARBA00022452"/>
    </source>
</evidence>
<sequence>MVTGSTRVALMRSLFLGVLSAFTNNVVAAAEQEPSDAIFNLSLKELGELKVSIATGTPNSVANAPAVTSVITANDIANLGARTLDEVLQTVPGLYVSLSHANRLDTVYSMRGLHSSNSPHVLLLLDGNPVQWALTGGRPFLYRLPANIVERIEVIRGPGSALYGSDAFSGVINVITKTATNEDAAEMGVRAGSFNSRDVMLNYSGQLGAWRVSTLFSSLATDGDDRRVIQADTQTFLDYAYGTNVSQAPGPLQTGYHVYDFHLKASSETVSAKFWYWTSRDTGNGSGGAQALDPYTKEQFSSYFVDLQHAPVQPVWGWQNRIKASYFNHEADSNFTLLPAGARVPIGADGNIDFANPAGVTLFSEGVIGKPSGVSEDVFLDWITEKSFSSGHALRLSGGYRKQSLDSREWKNFGPGILDGTQESVDGSLVDVSNTEYVFLPDSEREIYHLTFQDEWQLSQNLTFTGGVRYDNYSDFGGTTNPRLALVWDAKQALTAKLLYGSAFRAPSFGELFFQNNPSNIGNPDLKPEKIDTLELAMSYQVTEQLQTSLNIYRYTAENLIEYITTLRGAQASNARDQEGEGIEFEVSWHPGSRFNVSLNGAWQKSYDTDTGYKIADAPARQATLLVNWAIAKQWLLNVNTRWIAGRGRIATDTRPEIDDYSLTDLHLVRTDVVHGLDLGLRVTNVFDSDARDPSVDLMAEDFPLEGDAIWLEASYSL</sequence>
<feature type="domain" description="TonB-dependent receptor-like beta-barrel" evidence="14">
    <location>
        <begin position="241"/>
        <end position="686"/>
    </location>
</feature>
<organism evidence="16 17">
    <name type="scientific">Teredinibacter turnerae (strain ATCC 39867 / T7901)</name>
    <dbReference type="NCBI Taxonomy" id="377629"/>
    <lineage>
        <taxon>Bacteria</taxon>
        <taxon>Pseudomonadati</taxon>
        <taxon>Pseudomonadota</taxon>
        <taxon>Gammaproteobacteria</taxon>
        <taxon>Cellvibrionales</taxon>
        <taxon>Cellvibrionaceae</taxon>
        <taxon>Teredinibacter</taxon>
    </lineage>
</organism>
<evidence type="ECO:0000256" key="11">
    <source>
        <dbReference type="PROSITE-ProRule" id="PRU01360"/>
    </source>
</evidence>
<evidence type="ECO:0000256" key="8">
    <source>
        <dbReference type="ARBA" id="ARBA00023136"/>
    </source>
</evidence>
<dbReference type="GO" id="GO:0009279">
    <property type="term" value="C:cell outer membrane"/>
    <property type="evidence" value="ECO:0007669"/>
    <property type="project" value="UniProtKB-SubCell"/>
</dbReference>
<gene>
    <name evidence="16" type="ordered locus">TERTU_3372</name>
</gene>
<keyword evidence="4 11" id="KW-1134">Transmembrane beta strand</keyword>
<dbReference type="OrthoDB" id="9764669at2"/>
<dbReference type="SUPFAM" id="SSF56935">
    <property type="entry name" value="Porins"/>
    <property type="match status" value="1"/>
</dbReference>
<dbReference type="InterPro" id="IPR036942">
    <property type="entry name" value="Beta-barrel_TonB_sf"/>
</dbReference>
<protein>
    <submittedName>
        <fullName evidence="16">TonB-dependent receptor</fullName>
    </submittedName>
</protein>
<evidence type="ECO:0000256" key="7">
    <source>
        <dbReference type="ARBA" id="ARBA00023077"/>
    </source>
</evidence>
<dbReference type="KEGG" id="ttu:TERTU_3372"/>
<evidence type="ECO:0000256" key="6">
    <source>
        <dbReference type="ARBA" id="ARBA00022729"/>
    </source>
</evidence>
<evidence type="ECO:0000256" key="10">
    <source>
        <dbReference type="ARBA" id="ARBA00023237"/>
    </source>
</evidence>
<dbReference type="PROSITE" id="PS52016">
    <property type="entry name" value="TONB_DEPENDENT_REC_3"/>
    <property type="match status" value="1"/>
</dbReference>
<reference evidence="16 17" key="1">
    <citation type="journal article" date="2009" name="PLoS ONE">
        <title>The complete genome of Teredinibacter turnerae T7901: an intracellular endosymbiont of marine wood-boring bivalves (shipworms).</title>
        <authorList>
            <person name="Yang J.C."/>
            <person name="Madupu R."/>
            <person name="Durkin A.S."/>
            <person name="Ekborg N.A."/>
            <person name="Pedamallu C.S."/>
            <person name="Hostetler J.B."/>
            <person name="Radune D."/>
            <person name="Toms B.S."/>
            <person name="Henrissat B."/>
            <person name="Coutinho P.M."/>
            <person name="Schwarz S."/>
            <person name="Field L."/>
            <person name="Trindade-Silva A.E."/>
            <person name="Soares C.A.G."/>
            <person name="Elshahawi S."/>
            <person name="Hanora A."/>
            <person name="Schmidt E.W."/>
            <person name="Haygood M.G."/>
            <person name="Posfai J."/>
            <person name="Benner J."/>
            <person name="Madinger C."/>
            <person name="Nove J."/>
            <person name="Anton B."/>
            <person name="Chaudhary K."/>
            <person name="Foster J."/>
            <person name="Holman A."/>
            <person name="Kumar S."/>
            <person name="Lessard P.A."/>
            <person name="Luyten Y.A."/>
            <person name="Slatko B."/>
            <person name="Wood N."/>
            <person name="Wu B."/>
            <person name="Teplitski M."/>
            <person name="Mougous J.D."/>
            <person name="Ward N."/>
            <person name="Eisen J.A."/>
            <person name="Badger J.H."/>
            <person name="Distel D.L."/>
        </authorList>
    </citation>
    <scope>NUCLEOTIDE SEQUENCE [LARGE SCALE GENOMIC DNA]</scope>
    <source>
        <strain evidence="17">ATCC 39867 / T7901</strain>
    </source>
</reference>
<evidence type="ECO:0000256" key="13">
    <source>
        <dbReference type="SAM" id="SignalP"/>
    </source>
</evidence>
<name>C5BQN0_TERTT</name>
<dbReference type="AlphaFoldDB" id="C5BQN0"/>
<accession>C5BQN0</accession>
<dbReference type="Gene3D" id="2.40.170.20">
    <property type="entry name" value="TonB-dependent receptor, beta-barrel domain"/>
    <property type="match status" value="1"/>
</dbReference>
<evidence type="ECO:0000259" key="14">
    <source>
        <dbReference type="Pfam" id="PF00593"/>
    </source>
</evidence>
<evidence type="ECO:0000259" key="15">
    <source>
        <dbReference type="Pfam" id="PF07715"/>
    </source>
</evidence>
<keyword evidence="10 11" id="KW-0998">Cell outer membrane</keyword>
<feature type="chain" id="PRO_5002948992" evidence="13">
    <location>
        <begin position="29"/>
        <end position="718"/>
    </location>
</feature>
<dbReference type="eggNOG" id="COG4771">
    <property type="taxonomic scope" value="Bacteria"/>
</dbReference>
<keyword evidence="8 11" id="KW-0472">Membrane</keyword>
<evidence type="ECO:0000256" key="9">
    <source>
        <dbReference type="ARBA" id="ARBA00023170"/>
    </source>
</evidence>
<dbReference type="Gene3D" id="2.170.130.10">
    <property type="entry name" value="TonB-dependent receptor, plug domain"/>
    <property type="match status" value="1"/>
</dbReference>
<dbReference type="RefSeq" id="WP_015819269.1">
    <property type="nucleotide sequence ID" value="NC_012997.1"/>
</dbReference>
<proteinExistence type="inferred from homology"/>
<keyword evidence="6 13" id="KW-0732">Signal</keyword>
<comment type="subcellular location">
    <subcellularLocation>
        <location evidence="1 11">Cell outer membrane</location>
        <topology evidence="1 11">Multi-pass membrane protein</topology>
    </subcellularLocation>
</comment>
<evidence type="ECO:0000256" key="5">
    <source>
        <dbReference type="ARBA" id="ARBA00022692"/>
    </source>
</evidence>
<evidence type="ECO:0000313" key="16">
    <source>
        <dbReference type="EMBL" id="ACR13156.1"/>
    </source>
</evidence>
<dbReference type="STRING" id="377629.TERTU_3372"/>
<dbReference type="CDD" id="cd01347">
    <property type="entry name" value="ligand_gated_channel"/>
    <property type="match status" value="1"/>
</dbReference>
<keyword evidence="17" id="KW-1185">Reference proteome</keyword>
<evidence type="ECO:0000313" key="17">
    <source>
        <dbReference type="Proteomes" id="UP000009080"/>
    </source>
</evidence>
<dbReference type="InterPro" id="IPR037066">
    <property type="entry name" value="Plug_dom_sf"/>
</dbReference>
<comment type="similarity">
    <text evidence="2">Belongs to the TonB-dependent receptor family. Hemoglobin/haptoglobin binding protein subfamily.</text>
</comment>
<dbReference type="EMBL" id="CP001614">
    <property type="protein sequence ID" value="ACR13156.1"/>
    <property type="molecule type" value="Genomic_DNA"/>
</dbReference>
<feature type="domain" description="TonB-dependent receptor plug" evidence="15">
    <location>
        <begin position="62"/>
        <end position="171"/>
    </location>
</feature>
<dbReference type="InterPro" id="IPR012910">
    <property type="entry name" value="Plug_dom"/>
</dbReference>
<dbReference type="HOGENOM" id="CLU_008287_18_0_6"/>
<dbReference type="Pfam" id="PF00593">
    <property type="entry name" value="TonB_dep_Rec_b-barrel"/>
    <property type="match status" value="1"/>
</dbReference>
<dbReference type="GO" id="GO:0044718">
    <property type="term" value="P:siderophore transmembrane transport"/>
    <property type="evidence" value="ECO:0007669"/>
    <property type="project" value="TreeGrafter"/>
</dbReference>
<dbReference type="Proteomes" id="UP000009080">
    <property type="component" value="Chromosome"/>
</dbReference>
<keyword evidence="7 12" id="KW-0798">TonB box</keyword>
<dbReference type="InterPro" id="IPR039426">
    <property type="entry name" value="TonB-dep_rcpt-like"/>
</dbReference>
<dbReference type="GO" id="GO:0015344">
    <property type="term" value="F:siderophore uptake transmembrane transporter activity"/>
    <property type="evidence" value="ECO:0007669"/>
    <property type="project" value="TreeGrafter"/>
</dbReference>
<feature type="signal peptide" evidence="13">
    <location>
        <begin position="1"/>
        <end position="28"/>
    </location>
</feature>
<evidence type="ECO:0000256" key="1">
    <source>
        <dbReference type="ARBA" id="ARBA00004571"/>
    </source>
</evidence>
<dbReference type="PANTHER" id="PTHR30069:SF29">
    <property type="entry name" value="HEMOGLOBIN AND HEMOGLOBIN-HAPTOGLOBIN-BINDING PROTEIN 1-RELATED"/>
    <property type="match status" value="1"/>
</dbReference>
<keyword evidence="3 11" id="KW-0813">Transport</keyword>